<dbReference type="Pfam" id="PF07333">
    <property type="entry name" value="SLR1-BP"/>
    <property type="match status" value="1"/>
</dbReference>
<comment type="similarity">
    <text evidence="1">Belongs to the DEFL family.</text>
</comment>
<keyword evidence="5" id="KW-1015">Disulfide bond</keyword>
<feature type="signal peptide" evidence="6">
    <location>
        <begin position="1"/>
        <end position="38"/>
    </location>
</feature>
<evidence type="ECO:0000313" key="8">
    <source>
        <dbReference type="Proteomes" id="UP001154282"/>
    </source>
</evidence>
<evidence type="ECO:0000256" key="3">
    <source>
        <dbReference type="ARBA" id="ARBA00022577"/>
    </source>
</evidence>
<name>A0AAV0JA75_9ROSI</name>
<evidence type="ECO:0000256" key="5">
    <source>
        <dbReference type="ARBA" id="ARBA00023157"/>
    </source>
</evidence>
<accession>A0AAV0JA75</accession>
<protein>
    <submittedName>
        <fullName evidence="7">Uncharacterized protein</fullName>
    </submittedName>
</protein>
<dbReference type="GO" id="GO:0050832">
    <property type="term" value="P:defense response to fungus"/>
    <property type="evidence" value="ECO:0007669"/>
    <property type="project" value="UniProtKB-KW"/>
</dbReference>
<dbReference type="EMBL" id="CAMGYJ010000004">
    <property type="protein sequence ID" value="CAI0406608.1"/>
    <property type="molecule type" value="Genomic_DNA"/>
</dbReference>
<keyword evidence="2" id="KW-0929">Antimicrobial</keyword>
<evidence type="ECO:0000256" key="1">
    <source>
        <dbReference type="ARBA" id="ARBA00006722"/>
    </source>
</evidence>
<dbReference type="AlphaFoldDB" id="A0AAV0JA75"/>
<sequence>MAASSIRSQMGNSNSRFCWCFFFAVMLVLMASNGFGEAQELCRQVMKTGNGSCDPETCNSQCAAVMSLRGTGSCTQTFTNRFTCICTSPCS</sequence>
<dbReference type="Proteomes" id="UP001154282">
    <property type="component" value="Unassembled WGS sequence"/>
</dbReference>
<feature type="chain" id="PRO_5043942353" evidence="6">
    <location>
        <begin position="39"/>
        <end position="91"/>
    </location>
</feature>
<dbReference type="InterPro" id="IPR036574">
    <property type="entry name" value="Scorpion_toxin-like_sf"/>
</dbReference>
<organism evidence="7 8">
    <name type="scientific">Linum tenue</name>
    <dbReference type="NCBI Taxonomy" id="586396"/>
    <lineage>
        <taxon>Eukaryota</taxon>
        <taxon>Viridiplantae</taxon>
        <taxon>Streptophyta</taxon>
        <taxon>Embryophyta</taxon>
        <taxon>Tracheophyta</taxon>
        <taxon>Spermatophyta</taxon>
        <taxon>Magnoliopsida</taxon>
        <taxon>eudicotyledons</taxon>
        <taxon>Gunneridae</taxon>
        <taxon>Pentapetalae</taxon>
        <taxon>rosids</taxon>
        <taxon>fabids</taxon>
        <taxon>Malpighiales</taxon>
        <taxon>Linaceae</taxon>
        <taxon>Linum</taxon>
    </lineage>
</organism>
<evidence type="ECO:0000256" key="4">
    <source>
        <dbReference type="ARBA" id="ARBA00022821"/>
    </source>
</evidence>
<reference evidence="7" key="1">
    <citation type="submission" date="2022-08" db="EMBL/GenBank/DDBJ databases">
        <authorList>
            <person name="Gutierrez-Valencia J."/>
        </authorList>
    </citation>
    <scope>NUCLEOTIDE SEQUENCE</scope>
</reference>
<keyword evidence="8" id="KW-1185">Reference proteome</keyword>
<gene>
    <name evidence="7" type="ORF">LITE_LOCUS13276</name>
</gene>
<dbReference type="GO" id="GO:0031640">
    <property type="term" value="P:killing of cells of another organism"/>
    <property type="evidence" value="ECO:0007669"/>
    <property type="project" value="UniProtKB-KW"/>
</dbReference>
<evidence type="ECO:0000256" key="2">
    <source>
        <dbReference type="ARBA" id="ARBA00022529"/>
    </source>
</evidence>
<proteinExistence type="inferred from homology"/>
<dbReference type="Gene3D" id="3.30.30.10">
    <property type="entry name" value="Knottin, scorpion toxin-like"/>
    <property type="match status" value="1"/>
</dbReference>
<keyword evidence="4" id="KW-0611">Plant defense</keyword>
<evidence type="ECO:0000313" key="7">
    <source>
        <dbReference type="EMBL" id="CAI0406608.1"/>
    </source>
</evidence>
<dbReference type="InterPro" id="IPR010851">
    <property type="entry name" value="DEFL"/>
</dbReference>
<comment type="caution">
    <text evidence="7">The sequence shown here is derived from an EMBL/GenBank/DDBJ whole genome shotgun (WGS) entry which is preliminary data.</text>
</comment>
<evidence type="ECO:0000256" key="6">
    <source>
        <dbReference type="SAM" id="SignalP"/>
    </source>
</evidence>
<keyword evidence="6" id="KW-0732">Signal</keyword>
<keyword evidence="3" id="KW-0295">Fungicide</keyword>